<dbReference type="PANTHER" id="PTHR35562:SF1">
    <property type="entry name" value="UPF0115 PROTEIN YFCN"/>
    <property type="match status" value="1"/>
</dbReference>
<dbReference type="GO" id="GO:0004519">
    <property type="term" value="F:endonuclease activity"/>
    <property type="evidence" value="ECO:0007669"/>
    <property type="project" value="UniProtKB-KW"/>
</dbReference>
<comment type="caution">
    <text evidence="8">The sequence shown here is derived from an EMBL/GenBank/DDBJ whole genome shotgun (WGS) entry which is preliminary data.</text>
</comment>
<feature type="domain" description="Smr" evidence="7">
    <location>
        <begin position="101"/>
        <end position="176"/>
    </location>
</feature>
<keyword evidence="5" id="KW-0694">RNA-binding</keyword>
<evidence type="ECO:0000313" key="9">
    <source>
        <dbReference type="Proteomes" id="UP001595897"/>
    </source>
</evidence>
<dbReference type="PROSITE" id="PS50828">
    <property type="entry name" value="SMR"/>
    <property type="match status" value="1"/>
</dbReference>
<accession>A0ABV9LTI5</accession>
<evidence type="ECO:0000259" key="7">
    <source>
        <dbReference type="PROSITE" id="PS50828"/>
    </source>
</evidence>
<dbReference type="PANTHER" id="PTHR35562">
    <property type="entry name" value="DNA ENDONUCLEASE SMRA-RELATED"/>
    <property type="match status" value="1"/>
</dbReference>
<keyword evidence="4" id="KW-0378">Hydrolase</keyword>
<organism evidence="8 9">
    <name type="scientific">Glaciecola siphonariae</name>
    <dbReference type="NCBI Taxonomy" id="521012"/>
    <lineage>
        <taxon>Bacteria</taxon>
        <taxon>Pseudomonadati</taxon>
        <taxon>Pseudomonadota</taxon>
        <taxon>Gammaproteobacteria</taxon>
        <taxon>Alteromonadales</taxon>
        <taxon>Alteromonadaceae</taxon>
        <taxon>Glaciecola</taxon>
    </lineage>
</organism>
<evidence type="ECO:0000256" key="3">
    <source>
        <dbReference type="ARBA" id="ARBA00022759"/>
    </source>
</evidence>
<dbReference type="SMART" id="SM00463">
    <property type="entry name" value="SMR"/>
    <property type="match status" value="1"/>
</dbReference>
<gene>
    <name evidence="8" type="primary">smrB</name>
    <name evidence="8" type="ORF">ACFO4O_06610</name>
</gene>
<sequence length="182" mass="20402">MDKKVSKLAQDLNFSEMFADAKPVQHTQYVQDPKEKRALNKRPAVKTSKEGKRRAASFEFSDGFEAYFDPSKALKFARKTSEAEQGIKRIRRGEIVPELELDLHGLTTQQAKLELAAAIDEAVRRHYECIQVIHGVSGGVLKQKVPNYLVQHPKVLGFHQAPLEWGGKGAVLVLIEFIAPLP</sequence>
<keyword evidence="2" id="KW-0699">rRNA-binding</keyword>
<keyword evidence="9" id="KW-1185">Reference proteome</keyword>
<dbReference type="SUPFAM" id="SSF160443">
    <property type="entry name" value="SMR domain-like"/>
    <property type="match status" value="1"/>
</dbReference>
<keyword evidence="3 8" id="KW-0255">Endonuclease</keyword>
<protein>
    <submittedName>
        <fullName evidence="8">Endonuclease SmrB</fullName>
    </submittedName>
</protein>
<evidence type="ECO:0000256" key="2">
    <source>
        <dbReference type="ARBA" id="ARBA00022730"/>
    </source>
</evidence>
<evidence type="ECO:0000313" key="8">
    <source>
        <dbReference type="EMBL" id="MFC4699822.1"/>
    </source>
</evidence>
<dbReference type="Pfam" id="PF01713">
    <property type="entry name" value="Smr"/>
    <property type="match status" value="1"/>
</dbReference>
<evidence type="ECO:0000256" key="4">
    <source>
        <dbReference type="ARBA" id="ARBA00022801"/>
    </source>
</evidence>
<evidence type="ECO:0000256" key="6">
    <source>
        <dbReference type="SAM" id="MobiDB-lite"/>
    </source>
</evidence>
<reference evidence="9" key="1">
    <citation type="journal article" date="2019" name="Int. J. Syst. Evol. Microbiol.">
        <title>The Global Catalogue of Microorganisms (GCM) 10K type strain sequencing project: providing services to taxonomists for standard genome sequencing and annotation.</title>
        <authorList>
            <consortium name="The Broad Institute Genomics Platform"/>
            <consortium name="The Broad Institute Genome Sequencing Center for Infectious Disease"/>
            <person name="Wu L."/>
            <person name="Ma J."/>
        </authorList>
    </citation>
    <scope>NUCLEOTIDE SEQUENCE [LARGE SCALE GENOMIC DNA]</scope>
    <source>
        <strain evidence="9">KACC 12507</strain>
    </source>
</reference>
<dbReference type="EMBL" id="JBHSGU010000002">
    <property type="protein sequence ID" value="MFC4699822.1"/>
    <property type="molecule type" value="Genomic_DNA"/>
</dbReference>
<feature type="region of interest" description="Disordered" evidence="6">
    <location>
        <begin position="25"/>
        <end position="52"/>
    </location>
</feature>
<evidence type="ECO:0000256" key="5">
    <source>
        <dbReference type="ARBA" id="ARBA00022884"/>
    </source>
</evidence>
<keyword evidence="1" id="KW-0540">Nuclease</keyword>
<dbReference type="RefSeq" id="WP_382406706.1">
    <property type="nucleotide sequence ID" value="NZ_JBHSGU010000002.1"/>
</dbReference>
<dbReference type="InterPro" id="IPR002625">
    <property type="entry name" value="Smr_dom"/>
</dbReference>
<evidence type="ECO:0000256" key="1">
    <source>
        <dbReference type="ARBA" id="ARBA00022722"/>
    </source>
</evidence>
<dbReference type="InterPro" id="IPR022990">
    <property type="entry name" value="SmrB-like"/>
</dbReference>
<dbReference type="Gene3D" id="3.30.1370.110">
    <property type="match status" value="1"/>
</dbReference>
<proteinExistence type="predicted"/>
<name>A0ABV9LTI5_9ALTE</name>
<dbReference type="Proteomes" id="UP001595897">
    <property type="component" value="Unassembled WGS sequence"/>
</dbReference>
<dbReference type="NCBIfam" id="NF003432">
    <property type="entry name" value="PRK04946.1"/>
    <property type="match status" value="1"/>
</dbReference>
<dbReference type="InterPro" id="IPR036063">
    <property type="entry name" value="Smr_dom_sf"/>
</dbReference>